<dbReference type="Proteomes" id="UP000613030">
    <property type="component" value="Unassembled WGS sequence"/>
</dbReference>
<keyword evidence="1" id="KW-0472">Membrane</keyword>
<evidence type="ECO:0000256" key="1">
    <source>
        <dbReference type="SAM" id="Phobius"/>
    </source>
</evidence>
<evidence type="ECO:0000313" key="3">
    <source>
        <dbReference type="Proteomes" id="UP000613030"/>
    </source>
</evidence>
<gene>
    <name evidence="2" type="ORF">JI741_05250</name>
</gene>
<dbReference type="Pfam" id="PF03203">
    <property type="entry name" value="MerC"/>
    <property type="match status" value="1"/>
</dbReference>
<dbReference type="EMBL" id="JAERRB010000001">
    <property type="protein sequence ID" value="MBL0740612.1"/>
    <property type="molecule type" value="Genomic_DNA"/>
</dbReference>
<dbReference type="InterPro" id="IPR004891">
    <property type="entry name" value="Mercury-R_MerC"/>
</dbReference>
<keyword evidence="3" id="KW-1185">Reference proteome</keyword>
<feature type="transmembrane region" description="Helical" evidence="1">
    <location>
        <begin position="21"/>
        <end position="51"/>
    </location>
</feature>
<accession>A0ABS1KMZ0</accession>
<sequence>MKPDHRHLIRFEKPLSSTLVLLADFSGLFASGLCFIHCWALPLLLIFLPGLITHNELVHPVLCSLSMVSTAPMLFKKTFRQQSIFFRSALALGNLMMLIILLAHDSLPFVAEIVLNTVGGLCLIVVHYNSLRRSKK</sequence>
<keyword evidence="1" id="KW-0812">Transmembrane</keyword>
<organism evidence="2 3">
    <name type="scientific">Chryseolinea lacunae</name>
    <dbReference type="NCBI Taxonomy" id="2801331"/>
    <lineage>
        <taxon>Bacteria</taxon>
        <taxon>Pseudomonadati</taxon>
        <taxon>Bacteroidota</taxon>
        <taxon>Cytophagia</taxon>
        <taxon>Cytophagales</taxon>
        <taxon>Fulvivirgaceae</taxon>
        <taxon>Chryseolinea</taxon>
    </lineage>
</organism>
<keyword evidence="1" id="KW-1133">Transmembrane helix</keyword>
<name>A0ABS1KMZ0_9BACT</name>
<evidence type="ECO:0000313" key="2">
    <source>
        <dbReference type="EMBL" id="MBL0740612.1"/>
    </source>
</evidence>
<comment type="caution">
    <text evidence="2">The sequence shown here is derived from an EMBL/GenBank/DDBJ whole genome shotgun (WGS) entry which is preliminary data.</text>
</comment>
<feature type="transmembrane region" description="Helical" evidence="1">
    <location>
        <begin position="109"/>
        <end position="128"/>
    </location>
</feature>
<protein>
    <submittedName>
        <fullName evidence="2">MerC domain-containing protein</fullName>
    </submittedName>
</protein>
<proteinExistence type="predicted"/>
<reference evidence="2 3" key="1">
    <citation type="submission" date="2021-01" db="EMBL/GenBank/DDBJ databases">
        <title>Chryseolinea sp. Jin1 Genome sequencing and assembly.</title>
        <authorList>
            <person name="Kim I."/>
        </authorList>
    </citation>
    <scope>NUCLEOTIDE SEQUENCE [LARGE SCALE GENOMIC DNA]</scope>
    <source>
        <strain evidence="2 3">Jin1</strain>
    </source>
</reference>
<feature type="transmembrane region" description="Helical" evidence="1">
    <location>
        <begin position="84"/>
        <end position="103"/>
    </location>
</feature>
<dbReference type="RefSeq" id="WP_202007938.1">
    <property type="nucleotide sequence ID" value="NZ_JAERRB010000001.1"/>
</dbReference>